<gene>
    <name evidence="2" type="ORF">SASPL_105560</name>
</gene>
<reference evidence="2" key="2">
    <citation type="submission" date="2020-08" db="EMBL/GenBank/DDBJ databases">
        <title>Plant Genome Project.</title>
        <authorList>
            <person name="Zhang R.-G."/>
        </authorList>
    </citation>
    <scope>NUCLEOTIDE SEQUENCE</scope>
    <source>
        <strain evidence="2">Huo1</strain>
        <tissue evidence="2">Leaf</tissue>
    </source>
</reference>
<evidence type="ECO:0000256" key="1">
    <source>
        <dbReference type="SAM" id="MobiDB-lite"/>
    </source>
</evidence>
<proteinExistence type="predicted"/>
<feature type="region of interest" description="Disordered" evidence="1">
    <location>
        <begin position="56"/>
        <end position="93"/>
    </location>
</feature>
<protein>
    <submittedName>
        <fullName evidence="2">Uncharacterized protein</fullName>
    </submittedName>
</protein>
<dbReference type="AlphaFoldDB" id="A0A8X8YK66"/>
<dbReference type="EMBL" id="PNBA02000002">
    <property type="protein sequence ID" value="KAG6433941.1"/>
    <property type="molecule type" value="Genomic_DNA"/>
</dbReference>
<dbReference type="PANTHER" id="PTHR33601">
    <property type="entry name" value="PROTEIN LITTLE ZIPPER 4"/>
    <property type="match status" value="1"/>
</dbReference>
<keyword evidence="3" id="KW-1185">Reference proteome</keyword>
<evidence type="ECO:0000313" key="2">
    <source>
        <dbReference type="EMBL" id="KAG6433941.1"/>
    </source>
</evidence>
<comment type="caution">
    <text evidence="2">The sequence shown here is derived from an EMBL/GenBank/DDBJ whole genome shotgun (WGS) entry which is preliminary data.</text>
</comment>
<feature type="compositionally biased region" description="Low complexity" evidence="1">
    <location>
        <begin position="60"/>
        <end position="71"/>
    </location>
</feature>
<sequence>MKDLNSELEMENFLIMQENEKLKMLAEFISQENKALLNELNHLLAIAAAAGIPIPHDLNRSTTSSSKANNKSNKRGDTQEATEGCNTAGLCGGARKGVAENVLRC</sequence>
<dbReference type="InterPro" id="IPR039312">
    <property type="entry name" value="ZPR"/>
</dbReference>
<reference evidence="2" key="1">
    <citation type="submission" date="2018-01" db="EMBL/GenBank/DDBJ databases">
        <authorList>
            <person name="Mao J.F."/>
        </authorList>
    </citation>
    <scope>NUCLEOTIDE SEQUENCE</scope>
    <source>
        <strain evidence="2">Huo1</strain>
        <tissue evidence="2">Leaf</tissue>
    </source>
</reference>
<accession>A0A8X8YK66</accession>
<organism evidence="2">
    <name type="scientific">Salvia splendens</name>
    <name type="common">Scarlet sage</name>
    <dbReference type="NCBI Taxonomy" id="180675"/>
    <lineage>
        <taxon>Eukaryota</taxon>
        <taxon>Viridiplantae</taxon>
        <taxon>Streptophyta</taxon>
        <taxon>Embryophyta</taxon>
        <taxon>Tracheophyta</taxon>
        <taxon>Spermatophyta</taxon>
        <taxon>Magnoliopsida</taxon>
        <taxon>eudicotyledons</taxon>
        <taxon>Gunneridae</taxon>
        <taxon>Pentapetalae</taxon>
        <taxon>asterids</taxon>
        <taxon>lamiids</taxon>
        <taxon>Lamiales</taxon>
        <taxon>Lamiaceae</taxon>
        <taxon>Nepetoideae</taxon>
        <taxon>Mentheae</taxon>
        <taxon>Salviinae</taxon>
        <taxon>Salvia</taxon>
        <taxon>Salvia subgen. Calosphace</taxon>
        <taxon>core Calosphace</taxon>
    </lineage>
</organism>
<dbReference type="Proteomes" id="UP000298416">
    <property type="component" value="Unassembled WGS sequence"/>
</dbReference>
<name>A0A8X8YK66_SALSN</name>
<dbReference type="PANTHER" id="PTHR33601:SF1">
    <property type="entry name" value="PROTEIN LITTLE ZIPPER 4"/>
    <property type="match status" value="1"/>
</dbReference>
<evidence type="ECO:0000313" key="3">
    <source>
        <dbReference type="Proteomes" id="UP000298416"/>
    </source>
</evidence>